<feature type="region of interest" description="Disordered" evidence="3">
    <location>
        <begin position="1"/>
        <end position="270"/>
    </location>
</feature>
<gene>
    <name evidence="5" type="ORF">BgAZ_106710</name>
</gene>
<dbReference type="AlphaFoldDB" id="A0AAD8PG06"/>
<evidence type="ECO:0000313" key="6">
    <source>
        <dbReference type="Proteomes" id="UP001230268"/>
    </source>
</evidence>
<protein>
    <submittedName>
        <fullName evidence="5">RNA recognition motif RRM containing protein</fullName>
    </submittedName>
</protein>
<dbReference type="InterPro" id="IPR035979">
    <property type="entry name" value="RBD_domain_sf"/>
</dbReference>
<feature type="compositionally biased region" description="Basic and acidic residues" evidence="3">
    <location>
        <begin position="105"/>
        <end position="120"/>
    </location>
</feature>
<feature type="compositionally biased region" description="Basic and acidic residues" evidence="3">
    <location>
        <begin position="241"/>
        <end position="261"/>
    </location>
</feature>
<feature type="compositionally biased region" description="Basic and acidic residues" evidence="3">
    <location>
        <begin position="204"/>
        <end position="213"/>
    </location>
</feature>
<dbReference type="Pfam" id="PF00076">
    <property type="entry name" value="RRM_1"/>
    <property type="match status" value="2"/>
</dbReference>
<dbReference type="GO" id="GO:0005634">
    <property type="term" value="C:nucleus"/>
    <property type="evidence" value="ECO:0007669"/>
    <property type="project" value="TreeGrafter"/>
</dbReference>
<dbReference type="PANTHER" id="PTHR23003">
    <property type="entry name" value="RNA RECOGNITION MOTIF RRM DOMAIN CONTAINING PROTEIN"/>
    <property type="match status" value="1"/>
</dbReference>
<comment type="caution">
    <text evidence="5">The sequence shown here is derived from an EMBL/GenBank/DDBJ whole genome shotgun (WGS) entry which is preliminary data.</text>
</comment>
<dbReference type="GO" id="GO:0005737">
    <property type="term" value="C:cytoplasm"/>
    <property type="evidence" value="ECO:0007669"/>
    <property type="project" value="TreeGrafter"/>
</dbReference>
<dbReference type="SUPFAM" id="SSF54928">
    <property type="entry name" value="RNA-binding domain, RBD"/>
    <property type="match status" value="2"/>
</dbReference>
<dbReference type="CDD" id="cd00590">
    <property type="entry name" value="RRM_SF"/>
    <property type="match status" value="2"/>
</dbReference>
<dbReference type="GO" id="GO:0003729">
    <property type="term" value="F:mRNA binding"/>
    <property type="evidence" value="ECO:0007669"/>
    <property type="project" value="TreeGrafter"/>
</dbReference>
<proteinExistence type="predicted"/>
<name>A0AAD8PG06_BABGI</name>
<feature type="domain" description="RRM" evidence="4">
    <location>
        <begin position="271"/>
        <end position="343"/>
    </location>
</feature>
<dbReference type="Gene3D" id="3.30.70.330">
    <property type="match status" value="2"/>
</dbReference>
<feature type="compositionally biased region" description="Basic and acidic residues" evidence="3">
    <location>
        <begin position="62"/>
        <end position="71"/>
    </location>
</feature>
<dbReference type="InterPro" id="IPR012677">
    <property type="entry name" value="Nucleotide-bd_a/b_plait_sf"/>
</dbReference>
<dbReference type="PANTHER" id="PTHR23003:SF3">
    <property type="entry name" value="FI21236P1-RELATED"/>
    <property type="match status" value="1"/>
</dbReference>
<reference evidence="5" key="1">
    <citation type="submission" date="2023-08" db="EMBL/GenBank/DDBJ databases">
        <title>Draft sequence of the Babesia gibsoni genome.</title>
        <authorList>
            <person name="Yamagishi J.Y."/>
            <person name="Xuan X.X."/>
        </authorList>
    </citation>
    <scope>NUCLEOTIDE SEQUENCE</scope>
    <source>
        <strain evidence="5">Azabu</strain>
    </source>
</reference>
<evidence type="ECO:0000256" key="1">
    <source>
        <dbReference type="ARBA" id="ARBA00022884"/>
    </source>
</evidence>
<evidence type="ECO:0000313" key="5">
    <source>
        <dbReference type="EMBL" id="KAK1444765.1"/>
    </source>
</evidence>
<dbReference type="PROSITE" id="PS50102">
    <property type="entry name" value="RRM"/>
    <property type="match status" value="2"/>
</dbReference>
<dbReference type="InterPro" id="IPR050374">
    <property type="entry name" value="RRT5_SRSF_SR"/>
</dbReference>
<feature type="domain" description="RRM" evidence="4">
    <location>
        <begin position="361"/>
        <end position="438"/>
    </location>
</feature>
<keyword evidence="1 2" id="KW-0694">RNA-binding</keyword>
<feature type="compositionally biased region" description="Acidic residues" evidence="3">
    <location>
        <begin position="176"/>
        <end position="203"/>
    </location>
</feature>
<feature type="compositionally biased region" description="Gly residues" evidence="3">
    <location>
        <begin position="448"/>
        <end position="472"/>
    </location>
</feature>
<feature type="compositionally biased region" description="Gly residues" evidence="3">
    <location>
        <begin position="499"/>
        <end position="513"/>
    </location>
</feature>
<evidence type="ECO:0000256" key="2">
    <source>
        <dbReference type="PROSITE-ProRule" id="PRU00176"/>
    </source>
</evidence>
<dbReference type="InterPro" id="IPR000504">
    <property type="entry name" value="RRM_dom"/>
</dbReference>
<accession>A0AAD8PG06</accession>
<feature type="compositionally biased region" description="Basic and acidic residues" evidence="3">
    <location>
        <begin position="514"/>
        <end position="530"/>
    </location>
</feature>
<organism evidence="5 6">
    <name type="scientific">Babesia gibsoni</name>
    <dbReference type="NCBI Taxonomy" id="33632"/>
    <lineage>
        <taxon>Eukaryota</taxon>
        <taxon>Sar</taxon>
        <taxon>Alveolata</taxon>
        <taxon>Apicomplexa</taxon>
        <taxon>Aconoidasida</taxon>
        <taxon>Piroplasmida</taxon>
        <taxon>Babesiidae</taxon>
        <taxon>Babesia</taxon>
    </lineage>
</organism>
<feature type="compositionally biased region" description="Acidic residues" evidence="3">
    <location>
        <begin position="220"/>
        <end position="229"/>
    </location>
</feature>
<dbReference type="EMBL" id="JAVEPI010000001">
    <property type="protein sequence ID" value="KAK1444765.1"/>
    <property type="molecule type" value="Genomic_DNA"/>
</dbReference>
<evidence type="ECO:0000259" key="4">
    <source>
        <dbReference type="PROSITE" id="PS50102"/>
    </source>
</evidence>
<keyword evidence="6" id="KW-1185">Reference proteome</keyword>
<feature type="compositionally biased region" description="Gly residues" evidence="3">
    <location>
        <begin position="482"/>
        <end position="491"/>
    </location>
</feature>
<feature type="compositionally biased region" description="Low complexity" evidence="3">
    <location>
        <begin position="19"/>
        <end position="29"/>
    </location>
</feature>
<sequence length="540" mass="57647">MAKGSKKAANKEVSEQEDAAVTASPPAKATKTKKAEKKRSWFSFGTKQESSSSEDESAEGTVEVKKAKTSEKGGSGAVAKGKKAMKPETDSDDSDSDSDFAVTAKKGDTVKAEEPKKEDPEPSSDESDDDDSDASEEEESDDSDEIVAVKSPAKKPAKVTVTAVEKPVVEAKEDEKDSDDSDDSDDDESYDNDDSDDDEDSDEEVKPVAKPKMEAAPVVADEEESSDEEMVQKVSPAAKGPKAEQAKKPFEAKKGKFDDSRAPASPRGGRNEIYCGGLPFRITEDEVKELFEADCGTITRINLLQKKGVAFITFADEAAAQKAVEYNDTSYQGRTLKINITADRQKPAGHAGNDETPTSGTEVCIRNLSYSTTEETMRELFSECGEVVRCFIPKFEDTGKSMGRCFIGFSSEEGAARAVEYDNTEIDGRTVSIQYAKPRTPRGDFRGGRGGGFGGRGGRGSMGGRGGFGGGRGEPRGDFRGGRGGGFGGRGGRGDFRGGRGGFGGGNRGGFGMGEKRRNEGETIEIDPKKPKSIVFEDSD</sequence>
<feature type="compositionally biased region" description="Acidic residues" evidence="3">
    <location>
        <begin position="121"/>
        <end position="145"/>
    </location>
</feature>
<evidence type="ECO:0000256" key="3">
    <source>
        <dbReference type="SAM" id="MobiDB-lite"/>
    </source>
</evidence>
<feature type="region of interest" description="Disordered" evidence="3">
    <location>
        <begin position="438"/>
        <end position="540"/>
    </location>
</feature>
<dbReference type="SMART" id="SM00360">
    <property type="entry name" value="RRM"/>
    <property type="match status" value="2"/>
</dbReference>
<dbReference type="Proteomes" id="UP001230268">
    <property type="component" value="Unassembled WGS sequence"/>
</dbReference>